<organism evidence="1 2">
    <name type="scientific">Liparis tanakae</name>
    <name type="common">Tanaka's snailfish</name>
    <dbReference type="NCBI Taxonomy" id="230148"/>
    <lineage>
        <taxon>Eukaryota</taxon>
        <taxon>Metazoa</taxon>
        <taxon>Chordata</taxon>
        <taxon>Craniata</taxon>
        <taxon>Vertebrata</taxon>
        <taxon>Euteleostomi</taxon>
        <taxon>Actinopterygii</taxon>
        <taxon>Neopterygii</taxon>
        <taxon>Teleostei</taxon>
        <taxon>Neoteleostei</taxon>
        <taxon>Acanthomorphata</taxon>
        <taxon>Eupercaria</taxon>
        <taxon>Perciformes</taxon>
        <taxon>Cottioidei</taxon>
        <taxon>Cottales</taxon>
        <taxon>Liparidae</taxon>
        <taxon>Liparis</taxon>
    </lineage>
</organism>
<proteinExistence type="predicted"/>
<evidence type="ECO:0000313" key="1">
    <source>
        <dbReference type="EMBL" id="TNN70155.1"/>
    </source>
</evidence>
<dbReference type="AlphaFoldDB" id="A0A4Z2HXU5"/>
<protein>
    <submittedName>
        <fullName evidence="1">Uncharacterized protein</fullName>
    </submittedName>
</protein>
<accession>A0A4Z2HXU5</accession>
<comment type="caution">
    <text evidence="1">The sequence shown here is derived from an EMBL/GenBank/DDBJ whole genome shotgun (WGS) entry which is preliminary data.</text>
</comment>
<gene>
    <name evidence="1" type="ORF">EYF80_019656</name>
</gene>
<sequence length="242" mass="27288">MAAWRAELQNYHIKPGFPRTLGGANVVATDSEKRKVGGDQKAKGERILDSCSCRFMSLVVNSMTWICRATGTQLEAVLSSSAVWTPKTRLQENTGMKDLLRPVDGLLESHLSLRILPFFKQIHIWTMIELDIQHHLRGITSVGGASAVRSLFTSELWTFDGTGPNALHLRPRILYEEEYRVSALHFKPRILPKGGLQEVSAIHLRPRILHEEDYRWSPPSTSGLGSFTNTIYCQWAEDGYLD</sequence>
<dbReference type="Proteomes" id="UP000314294">
    <property type="component" value="Unassembled WGS sequence"/>
</dbReference>
<keyword evidence="2" id="KW-1185">Reference proteome</keyword>
<reference evidence="1 2" key="1">
    <citation type="submission" date="2019-03" db="EMBL/GenBank/DDBJ databases">
        <title>First draft genome of Liparis tanakae, snailfish: a comprehensive survey of snailfish specific genes.</title>
        <authorList>
            <person name="Kim W."/>
            <person name="Song I."/>
            <person name="Jeong J.-H."/>
            <person name="Kim D."/>
            <person name="Kim S."/>
            <person name="Ryu S."/>
            <person name="Song J.Y."/>
            <person name="Lee S.K."/>
        </authorList>
    </citation>
    <scope>NUCLEOTIDE SEQUENCE [LARGE SCALE GENOMIC DNA]</scope>
    <source>
        <tissue evidence="1">Muscle</tissue>
    </source>
</reference>
<name>A0A4Z2HXU5_9TELE</name>
<evidence type="ECO:0000313" key="2">
    <source>
        <dbReference type="Proteomes" id="UP000314294"/>
    </source>
</evidence>
<dbReference type="EMBL" id="SRLO01000167">
    <property type="protein sequence ID" value="TNN70155.1"/>
    <property type="molecule type" value="Genomic_DNA"/>
</dbReference>